<dbReference type="EMBL" id="ML977007">
    <property type="protein sequence ID" value="KAF1952824.1"/>
    <property type="molecule type" value="Genomic_DNA"/>
</dbReference>
<organism evidence="7 8">
    <name type="scientific">Byssothecium circinans</name>
    <dbReference type="NCBI Taxonomy" id="147558"/>
    <lineage>
        <taxon>Eukaryota</taxon>
        <taxon>Fungi</taxon>
        <taxon>Dikarya</taxon>
        <taxon>Ascomycota</taxon>
        <taxon>Pezizomycotina</taxon>
        <taxon>Dothideomycetes</taxon>
        <taxon>Pleosporomycetidae</taxon>
        <taxon>Pleosporales</taxon>
        <taxon>Massarineae</taxon>
        <taxon>Massarinaceae</taxon>
        <taxon>Byssothecium</taxon>
    </lineage>
</organism>
<evidence type="ECO:0000313" key="7">
    <source>
        <dbReference type="EMBL" id="KAF1952824.1"/>
    </source>
</evidence>
<reference evidence="7" key="1">
    <citation type="journal article" date="2020" name="Stud. Mycol.">
        <title>101 Dothideomycetes genomes: a test case for predicting lifestyles and emergence of pathogens.</title>
        <authorList>
            <person name="Haridas S."/>
            <person name="Albert R."/>
            <person name="Binder M."/>
            <person name="Bloem J."/>
            <person name="Labutti K."/>
            <person name="Salamov A."/>
            <person name="Andreopoulos B."/>
            <person name="Baker S."/>
            <person name="Barry K."/>
            <person name="Bills G."/>
            <person name="Bluhm B."/>
            <person name="Cannon C."/>
            <person name="Castanera R."/>
            <person name="Culley D."/>
            <person name="Daum C."/>
            <person name="Ezra D."/>
            <person name="Gonzalez J."/>
            <person name="Henrissat B."/>
            <person name="Kuo A."/>
            <person name="Liang C."/>
            <person name="Lipzen A."/>
            <person name="Lutzoni F."/>
            <person name="Magnuson J."/>
            <person name="Mondo S."/>
            <person name="Nolan M."/>
            <person name="Ohm R."/>
            <person name="Pangilinan J."/>
            <person name="Park H.-J."/>
            <person name="Ramirez L."/>
            <person name="Alfaro M."/>
            <person name="Sun H."/>
            <person name="Tritt A."/>
            <person name="Yoshinaga Y."/>
            <person name="Zwiers L.-H."/>
            <person name="Turgeon B."/>
            <person name="Goodwin S."/>
            <person name="Spatafora J."/>
            <person name="Crous P."/>
            <person name="Grigoriev I."/>
        </authorList>
    </citation>
    <scope>NUCLEOTIDE SEQUENCE</scope>
    <source>
        <strain evidence="7">CBS 675.92</strain>
    </source>
</reference>
<dbReference type="Pfam" id="PF04479">
    <property type="entry name" value="RTA1"/>
    <property type="match status" value="1"/>
</dbReference>
<sequence length="269" mass="29106">MAGYNAYASVFYLVAFAILLPIQLSIGLQRKTHAFLAAVVLGLTFEILAYIARILVSNGNDQVAVYLVSITIAPTFISVAMSLCLPRIIHVYGKELSPLPPRLYETITMLAHSVVLGLQIIGGGVTATHNLSSGAKLLQAGSAVHFATLTIVVGFAGAFFRNMHPRTPLCTDIYSGPQRSTTFRVFLIVLAISTTTIMIRTCYRAVKPKAGIDAVDEKVFFVLDGAMVLFACLALTIIHPGVAFRGHRGQSGERVEETHATKVVEDREE</sequence>
<dbReference type="GO" id="GO:0000324">
    <property type="term" value="C:fungal-type vacuole"/>
    <property type="evidence" value="ECO:0007669"/>
    <property type="project" value="TreeGrafter"/>
</dbReference>
<evidence type="ECO:0000256" key="6">
    <source>
        <dbReference type="SAM" id="Phobius"/>
    </source>
</evidence>
<accession>A0A6A5TKV9</accession>
<evidence type="ECO:0000256" key="2">
    <source>
        <dbReference type="ARBA" id="ARBA00022692"/>
    </source>
</evidence>
<dbReference type="GO" id="GO:0005886">
    <property type="term" value="C:plasma membrane"/>
    <property type="evidence" value="ECO:0007669"/>
    <property type="project" value="TreeGrafter"/>
</dbReference>
<evidence type="ECO:0000256" key="4">
    <source>
        <dbReference type="ARBA" id="ARBA00023136"/>
    </source>
</evidence>
<feature type="transmembrane region" description="Helical" evidence="6">
    <location>
        <begin position="219"/>
        <end position="238"/>
    </location>
</feature>
<feature type="transmembrane region" description="Helical" evidence="6">
    <location>
        <begin position="64"/>
        <end position="85"/>
    </location>
</feature>
<evidence type="ECO:0000256" key="1">
    <source>
        <dbReference type="ARBA" id="ARBA00004141"/>
    </source>
</evidence>
<evidence type="ECO:0000256" key="5">
    <source>
        <dbReference type="SAM" id="MobiDB-lite"/>
    </source>
</evidence>
<proteinExistence type="predicted"/>
<evidence type="ECO:0000313" key="8">
    <source>
        <dbReference type="Proteomes" id="UP000800035"/>
    </source>
</evidence>
<feature type="transmembrane region" description="Helical" evidence="6">
    <location>
        <begin position="181"/>
        <end position="199"/>
    </location>
</feature>
<dbReference type="PANTHER" id="PTHR31465:SF9">
    <property type="entry name" value="SPHINGOID LONG-CHAIN BASE TRANSPORTER RSB1"/>
    <property type="match status" value="1"/>
</dbReference>
<comment type="subcellular location">
    <subcellularLocation>
        <location evidence="1">Membrane</location>
        <topology evidence="1">Multi-pass membrane protein</topology>
    </subcellularLocation>
</comment>
<dbReference type="PANTHER" id="PTHR31465">
    <property type="entry name" value="PROTEIN RTA1-RELATED"/>
    <property type="match status" value="1"/>
</dbReference>
<feature type="transmembrane region" description="Helical" evidence="6">
    <location>
        <begin position="137"/>
        <end position="160"/>
    </location>
</feature>
<evidence type="ECO:0008006" key="9">
    <source>
        <dbReference type="Google" id="ProtNLM"/>
    </source>
</evidence>
<feature type="transmembrane region" description="Helical" evidence="6">
    <location>
        <begin position="106"/>
        <end position="125"/>
    </location>
</feature>
<feature type="region of interest" description="Disordered" evidence="5">
    <location>
        <begin position="247"/>
        <end position="269"/>
    </location>
</feature>
<feature type="transmembrane region" description="Helical" evidence="6">
    <location>
        <begin position="34"/>
        <end position="52"/>
    </location>
</feature>
<dbReference type="InterPro" id="IPR007568">
    <property type="entry name" value="RTA1"/>
</dbReference>
<protein>
    <recommendedName>
        <fullName evidence="9">RTA1 like protein</fullName>
    </recommendedName>
</protein>
<keyword evidence="3 6" id="KW-1133">Transmembrane helix</keyword>
<dbReference type="Proteomes" id="UP000800035">
    <property type="component" value="Unassembled WGS sequence"/>
</dbReference>
<keyword evidence="8" id="KW-1185">Reference proteome</keyword>
<dbReference type="AlphaFoldDB" id="A0A6A5TKV9"/>
<feature type="transmembrane region" description="Helical" evidence="6">
    <location>
        <begin position="6"/>
        <end position="22"/>
    </location>
</feature>
<gene>
    <name evidence="7" type="ORF">CC80DRAFT_451585</name>
</gene>
<evidence type="ECO:0000256" key="3">
    <source>
        <dbReference type="ARBA" id="ARBA00022989"/>
    </source>
</evidence>
<dbReference type="OrthoDB" id="4521223at2759"/>
<name>A0A6A5TKV9_9PLEO</name>
<keyword evidence="4 6" id="KW-0472">Membrane</keyword>
<feature type="compositionally biased region" description="Basic and acidic residues" evidence="5">
    <location>
        <begin position="250"/>
        <end position="269"/>
    </location>
</feature>
<keyword evidence="2 6" id="KW-0812">Transmembrane</keyword>